<keyword evidence="1" id="KW-0934">Plastid</keyword>
<reference evidence="1" key="2">
    <citation type="journal article" date="2005" name="BMC Biol.">
        <title>The complete chloroplast DNA sequences of the charophycean green algae Staurastrum and Zygnema reveal that the chloroplast genome underwent extensive changes during the evolution of the Zygnematales.</title>
        <authorList>
            <person name="Turmel M."/>
            <person name="Otis C."/>
            <person name="Lemieux C."/>
        </authorList>
    </citation>
    <scope>NUCLEOTIDE SEQUENCE</scope>
</reference>
<dbReference type="EMBL" id="AY958086">
    <property type="protein sequence ID" value="AAX45887.1"/>
    <property type="molecule type" value="Genomic_DNA"/>
</dbReference>
<proteinExistence type="predicted"/>
<reference evidence="1" key="1">
    <citation type="journal article" date="2002" name="J. Phycol.">
        <title>Phylogenetic relationships among streptophytes as inferred from chloroplast small and large subunit rRNA gene sequences.</title>
        <authorList>
            <person name="Turmel M."/>
            <person name="Ehara M."/>
            <person name="Otis C."/>
            <person name="Lemieux C."/>
        </authorList>
    </citation>
    <scope>NUCLEOTIDE SEQUENCE</scope>
</reference>
<name>Q32RJ2_ZYGCR</name>
<evidence type="ECO:0000313" key="1">
    <source>
        <dbReference type="EMBL" id="AAX45887.1"/>
    </source>
</evidence>
<accession>Q32RJ2</accession>
<dbReference type="AlphaFoldDB" id="Q32RJ2"/>
<keyword evidence="1" id="KW-0150">Chloroplast</keyword>
<dbReference type="GeneID" id="4108220"/>
<sequence length="70" mass="8453">MNLVSQKYCTTDFEVPQKHNVIFEIKFKHNVKFYSAPYFLSLNFTHLGLNQNPNQYQHMILYFYLGIYVL</sequence>
<protein>
    <submittedName>
        <fullName evidence="1">Uncharacterized protein</fullName>
    </submittedName>
</protein>
<gene>
    <name evidence="1" type="primary">orf70</name>
</gene>
<dbReference type="RefSeq" id="YP_636534.1">
    <property type="nucleotide sequence ID" value="NC_008117.1"/>
</dbReference>
<geneLocation type="chloroplast" evidence="1"/>
<organism evidence="1">
    <name type="scientific">Zygnema circumcarinatum</name>
    <name type="common">Green alga</name>
    <dbReference type="NCBI Taxonomy" id="35869"/>
    <lineage>
        <taxon>Eukaryota</taxon>
        <taxon>Viridiplantae</taxon>
        <taxon>Streptophyta</taxon>
        <taxon>Zygnematophyceae</taxon>
        <taxon>Zygnematophycidae</taxon>
        <taxon>Zygnematales</taxon>
        <taxon>Zygnemataceae</taxon>
        <taxon>Zygnema</taxon>
    </lineage>
</organism>